<protein>
    <submittedName>
        <fullName evidence="1">Uncharacterized protein</fullName>
    </submittedName>
</protein>
<sequence length="40" mass="4274">MSKSEVAARRNSGSAASELWVWVIPLKAGNFSRVTQPANG</sequence>
<keyword evidence="2" id="KW-1185">Reference proteome</keyword>
<proteinExistence type="predicted"/>
<gene>
    <name evidence="1" type="ORF">EV650_1613</name>
</gene>
<comment type="caution">
    <text evidence="1">The sequence shown here is derived from an EMBL/GenBank/DDBJ whole genome shotgun (WGS) entry which is preliminary data.</text>
</comment>
<evidence type="ECO:0000313" key="1">
    <source>
        <dbReference type="EMBL" id="TDW22767.1"/>
    </source>
</evidence>
<dbReference type="AlphaFoldDB" id="A0A4R7ZX99"/>
<reference evidence="1 2" key="1">
    <citation type="submission" date="2019-03" db="EMBL/GenBank/DDBJ databases">
        <title>Genomic Encyclopedia of Type Strains, Phase III (KMG-III): the genomes of soil and plant-associated and newly described type strains.</title>
        <authorList>
            <person name="Whitman W."/>
        </authorList>
    </citation>
    <scope>NUCLEOTIDE SEQUENCE [LARGE SCALE GENOMIC DNA]</scope>
    <source>
        <strain evidence="1 2">VKM Ac-2570</strain>
    </source>
</reference>
<evidence type="ECO:0000313" key="2">
    <source>
        <dbReference type="Proteomes" id="UP000295447"/>
    </source>
</evidence>
<dbReference type="Proteomes" id="UP000295447">
    <property type="component" value="Unassembled WGS sequence"/>
</dbReference>
<dbReference type="EMBL" id="SODF01000001">
    <property type="protein sequence ID" value="TDW22767.1"/>
    <property type="molecule type" value="Genomic_DNA"/>
</dbReference>
<name>A0A4R7ZX99_9ACTN</name>
<organism evidence="1 2">
    <name type="scientific">Kribbella kalugense</name>
    <dbReference type="NCBI Taxonomy" id="2512221"/>
    <lineage>
        <taxon>Bacteria</taxon>
        <taxon>Bacillati</taxon>
        <taxon>Actinomycetota</taxon>
        <taxon>Actinomycetes</taxon>
        <taxon>Propionibacteriales</taxon>
        <taxon>Kribbellaceae</taxon>
        <taxon>Kribbella</taxon>
    </lineage>
</organism>
<accession>A0A4R7ZX99</accession>